<evidence type="ECO:0000313" key="11">
    <source>
        <dbReference type="Proteomes" id="UP000515908"/>
    </source>
</evidence>
<sequence>MYLAEQLKYSTKEQTKEKKKGSEAAFADAYRIHNSVKVFLFDILADGVKKDEKPEFFLRKSVDELNTELEGLEKNPEKLKAPIGNLSQKWCTEKEKSITGSLLGEAAIVESEANKKTALIVNLPQCPLPTTPVSAGEVFFLLPGSNPFVLSNKPINATWKQARKMLEEAQKAPLNAEKSEKMLNLLNDPGVRHIGIDGSVLRNLATHNPEICGSLLSKLPNNEVSEHVQSFIKGGVASDNIEKIMTKTSKLLEQINIRTYVGEIINQFKEKSLTAADKEILKRFCNFLHQLISQHSKENKELYIPDAVKKDLESIFKSCDNAEVLNKWNEMNKK</sequence>
<keyword evidence="11" id="KW-1185">Reference proteome</keyword>
<comment type="subcellular location">
    <subcellularLocation>
        <location evidence="2">Cytoplasm</location>
    </subcellularLocation>
    <subcellularLocation>
        <location evidence="1">Nucleus</location>
    </subcellularLocation>
</comment>
<proteinExistence type="inferred from homology"/>
<evidence type="ECO:0000256" key="3">
    <source>
        <dbReference type="ARBA" id="ARBA00008030"/>
    </source>
</evidence>
<evidence type="ECO:0000256" key="6">
    <source>
        <dbReference type="ARBA" id="ARBA00023015"/>
    </source>
</evidence>
<organism evidence="10 11">
    <name type="scientific">Angomonas deanei</name>
    <dbReference type="NCBI Taxonomy" id="59799"/>
    <lineage>
        <taxon>Eukaryota</taxon>
        <taxon>Discoba</taxon>
        <taxon>Euglenozoa</taxon>
        <taxon>Kinetoplastea</taxon>
        <taxon>Metakinetoplastina</taxon>
        <taxon>Trypanosomatida</taxon>
        <taxon>Trypanosomatidae</taxon>
        <taxon>Strigomonadinae</taxon>
        <taxon>Angomonas</taxon>
    </lineage>
</organism>
<comment type="similarity">
    <text evidence="3">Belongs to the CNOT11 family.</text>
</comment>
<evidence type="ECO:0000256" key="5">
    <source>
        <dbReference type="ARBA" id="ARBA00022490"/>
    </source>
</evidence>
<dbReference type="PANTHER" id="PTHR15975:SF0">
    <property type="entry name" value="CCR4-NOT TRANSCRIPTION COMPLEX SUBUNIT 11"/>
    <property type="match status" value="1"/>
</dbReference>
<evidence type="ECO:0000313" key="10">
    <source>
        <dbReference type="EMBL" id="CAD2219098.1"/>
    </source>
</evidence>
<dbReference type="GO" id="GO:0031047">
    <property type="term" value="P:regulatory ncRNA-mediated gene silencing"/>
    <property type="evidence" value="ECO:0007669"/>
    <property type="project" value="UniProtKB-KW"/>
</dbReference>
<evidence type="ECO:0000256" key="4">
    <source>
        <dbReference type="ARBA" id="ARBA00014872"/>
    </source>
</evidence>
<name>A0A7G2CGU4_9TRYP</name>
<dbReference type="GO" id="GO:0005634">
    <property type="term" value="C:nucleus"/>
    <property type="evidence" value="ECO:0007669"/>
    <property type="project" value="UniProtKB-SubCell"/>
</dbReference>
<evidence type="ECO:0000256" key="2">
    <source>
        <dbReference type="ARBA" id="ARBA00004496"/>
    </source>
</evidence>
<dbReference type="Pfam" id="PF10155">
    <property type="entry name" value="CNOT11"/>
    <property type="match status" value="1"/>
</dbReference>
<dbReference type="Proteomes" id="UP000515908">
    <property type="component" value="Chromosome 13"/>
</dbReference>
<evidence type="ECO:0000256" key="8">
    <source>
        <dbReference type="ARBA" id="ARBA00023163"/>
    </source>
</evidence>
<keyword evidence="9" id="KW-0539">Nucleus</keyword>
<dbReference type="EMBL" id="LR877157">
    <property type="protein sequence ID" value="CAD2219098.1"/>
    <property type="molecule type" value="Genomic_DNA"/>
</dbReference>
<keyword evidence="8" id="KW-0804">Transcription</keyword>
<dbReference type="VEuPathDB" id="TriTrypDB:ADEAN_000659100"/>
<keyword evidence="5" id="KW-0963">Cytoplasm</keyword>
<dbReference type="InterPro" id="IPR019312">
    <property type="entry name" value="CNOT11"/>
</dbReference>
<evidence type="ECO:0000256" key="1">
    <source>
        <dbReference type="ARBA" id="ARBA00004123"/>
    </source>
</evidence>
<dbReference type="PANTHER" id="PTHR15975">
    <property type="entry name" value="CCR4-NOT TRANSCRIPTION COMPLEX SUBUNIT 11"/>
    <property type="match status" value="1"/>
</dbReference>
<keyword evidence="7" id="KW-0943">RNA-mediated gene silencing</keyword>
<gene>
    <name evidence="10" type="ORF">ADEAN_000659100</name>
</gene>
<dbReference type="AlphaFoldDB" id="A0A7G2CGU4"/>
<dbReference type="GO" id="GO:0005737">
    <property type="term" value="C:cytoplasm"/>
    <property type="evidence" value="ECO:0007669"/>
    <property type="project" value="UniProtKB-SubCell"/>
</dbReference>
<dbReference type="GO" id="GO:0030014">
    <property type="term" value="C:CCR4-NOT complex"/>
    <property type="evidence" value="ECO:0007669"/>
    <property type="project" value="InterPro"/>
</dbReference>
<accession>A0A7G2CGU4</accession>
<evidence type="ECO:0000256" key="9">
    <source>
        <dbReference type="ARBA" id="ARBA00023242"/>
    </source>
</evidence>
<keyword evidence="6" id="KW-0805">Transcription regulation</keyword>
<reference evidence="10 11" key="1">
    <citation type="submission" date="2020-08" db="EMBL/GenBank/DDBJ databases">
        <authorList>
            <person name="Newling K."/>
            <person name="Davey J."/>
            <person name="Forrester S."/>
        </authorList>
    </citation>
    <scope>NUCLEOTIDE SEQUENCE [LARGE SCALE GENOMIC DNA]</scope>
    <source>
        <strain evidence="11">Crithidia deanei Carvalho (ATCC PRA-265)</strain>
    </source>
</reference>
<protein>
    <recommendedName>
        <fullName evidence="4">CCR4-NOT transcription complex subunit 11</fullName>
    </recommendedName>
</protein>
<evidence type="ECO:0000256" key="7">
    <source>
        <dbReference type="ARBA" id="ARBA00023158"/>
    </source>
</evidence>